<dbReference type="EMBL" id="NCKV01007722">
    <property type="protein sequence ID" value="RWS22859.1"/>
    <property type="molecule type" value="Genomic_DNA"/>
</dbReference>
<evidence type="ECO:0000259" key="3">
    <source>
        <dbReference type="PROSITE" id="PS50137"/>
    </source>
</evidence>
<dbReference type="PANTHER" id="PTHR46528:SF1">
    <property type="entry name" value="PROTEIN SON"/>
    <property type="match status" value="1"/>
</dbReference>
<dbReference type="SMART" id="SM00443">
    <property type="entry name" value="G_patch"/>
    <property type="match status" value="1"/>
</dbReference>
<keyword evidence="6" id="KW-1185">Reference proteome</keyword>
<organism evidence="5 6">
    <name type="scientific">Leptotrombidium deliense</name>
    <dbReference type="NCBI Taxonomy" id="299467"/>
    <lineage>
        <taxon>Eukaryota</taxon>
        <taxon>Metazoa</taxon>
        <taxon>Ecdysozoa</taxon>
        <taxon>Arthropoda</taxon>
        <taxon>Chelicerata</taxon>
        <taxon>Arachnida</taxon>
        <taxon>Acari</taxon>
        <taxon>Acariformes</taxon>
        <taxon>Trombidiformes</taxon>
        <taxon>Prostigmata</taxon>
        <taxon>Anystina</taxon>
        <taxon>Parasitengona</taxon>
        <taxon>Trombiculoidea</taxon>
        <taxon>Trombiculidae</taxon>
        <taxon>Leptotrombidium</taxon>
    </lineage>
</organism>
<evidence type="ECO:0000313" key="6">
    <source>
        <dbReference type="Proteomes" id="UP000288716"/>
    </source>
</evidence>
<dbReference type="PROSITE" id="PS50137">
    <property type="entry name" value="DS_RBD"/>
    <property type="match status" value="1"/>
</dbReference>
<dbReference type="AlphaFoldDB" id="A0A443S5P5"/>
<evidence type="ECO:0000259" key="4">
    <source>
        <dbReference type="PROSITE" id="PS50174"/>
    </source>
</evidence>
<dbReference type="GO" id="GO:0003723">
    <property type="term" value="F:RNA binding"/>
    <property type="evidence" value="ECO:0007669"/>
    <property type="project" value="UniProtKB-UniRule"/>
</dbReference>
<dbReference type="InterPro" id="IPR014720">
    <property type="entry name" value="dsRBD_dom"/>
</dbReference>
<feature type="region of interest" description="Disordered" evidence="2">
    <location>
        <begin position="1"/>
        <end position="50"/>
    </location>
</feature>
<dbReference type="PANTHER" id="PTHR46528">
    <property type="entry name" value="PROTEIN SON"/>
    <property type="match status" value="1"/>
</dbReference>
<dbReference type="Proteomes" id="UP000288716">
    <property type="component" value="Unassembled WGS sequence"/>
</dbReference>
<feature type="domain" description="G-patch" evidence="4">
    <location>
        <begin position="319"/>
        <end position="365"/>
    </location>
</feature>
<feature type="region of interest" description="Disordered" evidence="2">
    <location>
        <begin position="113"/>
        <end position="142"/>
    </location>
</feature>
<feature type="non-terminal residue" evidence="5">
    <location>
        <position position="1"/>
    </location>
</feature>
<gene>
    <name evidence="5" type="ORF">B4U80_06809</name>
</gene>
<dbReference type="GO" id="GO:0051726">
    <property type="term" value="P:regulation of cell cycle"/>
    <property type="evidence" value="ECO:0007669"/>
    <property type="project" value="InterPro"/>
</dbReference>
<dbReference type="InterPro" id="IPR000467">
    <property type="entry name" value="G_patch_dom"/>
</dbReference>
<evidence type="ECO:0000256" key="1">
    <source>
        <dbReference type="PROSITE-ProRule" id="PRU00266"/>
    </source>
</evidence>
<comment type="caution">
    <text evidence="5">The sequence shown here is derived from an EMBL/GenBank/DDBJ whole genome shotgun (WGS) entry which is preliminary data.</text>
</comment>
<feature type="compositionally biased region" description="Acidic residues" evidence="2">
    <location>
        <begin position="114"/>
        <end position="124"/>
    </location>
</feature>
<dbReference type="GO" id="GO:0048024">
    <property type="term" value="P:regulation of mRNA splicing, via spliceosome"/>
    <property type="evidence" value="ECO:0007669"/>
    <property type="project" value="TreeGrafter"/>
</dbReference>
<dbReference type="SUPFAM" id="SSF54768">
    <property type="entry name" value="dsRNA-binding domain-like"/>
    <property type="match status" value="1"/>
</dbReference>
<dbReference type="SMART" id="SM00358">
    <property type="entry name" value="DSRM"/>
    <property type="match status" value="1"/>
</dbReference>
<evidence type="ECO:0000256" key="2">
    <source>
        <dbReference type="SAM" id="MobiDB-lite"/>
    </source>
</evidence>
<feature type="compositionally biased region" description="Basic residues" evidence="2">
    <location>
        <begin position="15"/>
        <end position="42"/>
    </location>
</feature>
<evidence type="ECO:0000313" key="5">
    <source>
        <dbReference type="EMBL" id="RWS22859.1"/>
    </source>
</evidence>
<dbReference type="CDD" id="cd19870">
    <property type="entry name" value="DSRM_SON-like"/>
    <property type="match status" value="1"/>
</dbReference>
<dbReference type="Pfam" id="PF14709">
    <property type="entry name" value="DND1_DSRM"/>
    <property type="match status" value="1"/>
</dbReference>
<feature type="domain" description="DRBM" evidence="3">
    <location>
        <begin position="385"/>
        <end position="455"/>
    </location>
</feature>
<dbReference type="OrthoDB" id="786951at2759"/>
<sequence length="466" mass="52806">ERDHRDDHKYDKESRHSHRKHSKKKKSKHSKHSKKSKRKHSSKERVDKEALLQIAQENLAKMIEKGDLPKNTDISKLKLKHLKDLTTQQSVTQWTELCRAISAMEAAAYSDLSSDFDSDSDSDYDNSSTVEHIEPDSRNDTRHPFKLKERRDIEIRVRDFVQLQSRSAKDIQKELREQFPVSSGCNHQVNDEQWIPVKPPSPKRMKTKPKESKKVPEIDSAEIPNYPSFSNQNNSVDIGSVMAQRLNAMRKLQDDPCNVVALKQMFNAQEMMQEWAKSKVTPGQFTGSTGVNVLSPAELEGQRPAWSKKSQFLNAEPIKEGIGMHLLLKMGWKPGEGLGRNKEGIADPVIPVLKFDTKGLVAESEVVKNLPQQLTSTPAELPGKHPVSMLQEYCSKKKWIVPLYELIQETGPDHKKNFLMKVVVNGVEYQPSMSCPNKKQAKALAATVCLQAFGLLPKDYTEPPSS</sequence>
<feature type="compositionally biased region" description="Basic and acidic residues" evidence="2">
    <location>
        <begin position="1"/>
        <end position="14"/>
    </location>
</feature>
<dbReference type="STRING" id="299467.A0A443S5P5"/>
<dbReference type="Pfam" id="PF01585">
    <property type="entry name" value="G-patch"/>
    <property type="match status" value="1"/>
</dbReference>
<feature type="region of interest" description="Disordered" evidence="2">
    <location>
        <begin position="192"/>
        <end position="216"/>
    </location>
</feature>
<keyword evidence="1" id="KW-0694">RNA-binding</keyword>
<reference evidence="5 6" key="1">
    <citation type="journal article" date="2018" name="Gigascience">
        <title>Genomes of trombidid mites reveal novel predicted allergens and laterally-transferred genes associated with secondary metabolism.</title>
        <authorList>
            <person name="Dong X."/>
            <person name="Chaisiri K."/>
            <person name="Xia D."/>
            <person name="Armstrong S.D."/>
            <person name="Fang Y."/>
            <person name="Donnelly M.J."/>
            <person name="Kadowaki T."/>
            <person name="McGarry J.W."/>
            <person name="Darby A.C."/>
            <person name="Makepeace B.L."/>
        </authorList>
    </citation>
    <scope>NUCLEOTIDE SEQUENCE [LARGE SCALE GENOMIC DNA]</scope>
    <source>
        <strain evidence="5">UoL-UT</strain>
    </source>
</reference>
<feature type="compositionally biased region" description="Basic and acidic residues" evidence="2">
    <location>
        <begin position="131"/>
        <end position="142"/>
    </location>
</feature>
<protein>
    <submittedName>
        <fullName evidence="5">Protein SON-like isoform X1</fullName>
    </submittedName>
</protein>
<accession>A0A443S5P5</accession>
<proteinExistence type="predicted"/>
<dbReference type="PROSITE" id="PS50174">
    <property type="entry name" value="G_PATCH"/>
    <property type="match status" value="1"/>
</dbReference>
<dbReference type="Gene3D" id="3.30.160.20">
    <property type="match status" value="1"/>
</dbReference>
<dbReference type="InterPro" id="IPR032922">
    <property type="entry name" value="SON"/>
</dbReference>
<name>A0A443S5P5_9ACAR</name>
<dbReference type="VEuPathDB" id="VectorBase:LDEU009181"/>
<dbReference type="FunFam" id="3.30.160.20:FF:000053">
    <property type="entry name" value="protein SON isoform X1"/>
    <property type="match status" value="1"/>
</dbReference>